<dbReference type="SUPFAM" id="SSF54928">
    <property type="entry name" value="RNA-binding domain, RBD"/>
    <property type="match status" value="2"/>
</dbReference>
<keyword evidence="5" id="KW-1185">Reference proteome</keyword>
<dbReference type="GO" id="GO:0003723">
    <property type="term" value="F:RNA binding"/>
    <property type="evidence" value="ECO:0007669"/>
    <property type="project" value="UniProtKB-UniRule"/>
</dbReference>
<accession>A0ABD3TQF6</accession>
<dbReference type="PANTHER" id="PTHR48025:SF11">
    <property type="entry name" value="RNA-BINDING PROTEIN CP33, CHLOROPLASTIC"/>
    <property type="match status" value="1"/>
</dbReference>
<dbReference type="EMBL" id="JBJXBP010000003">
    <property type="protein sequence ID" value="KAL3839344.1"/>
    <property type="molecule type" value="Genomic_DNA"/>
</dbReference>
<dbReference type="Pfam" id="PF00076">
    <property type="entry name" value="RRM_1"/>
    <property type="match status" value="2"/>
</dbReference>
<gene>
    <name evidence="4" type="ORF">ACJIZ3_023935</name>
</gene>
<feature type="domain" description="RRM" evidence="3">
    <location>
        <begin position="84"/>
        <end position="162"/>
    </location>
</feature>
<dbReference type="CDD" id="cd21609">
    <property type="entry name" value="RRM1_PSRP2_like"/>
    <property type="match status" value="1"/>
</dbReference>
<comment type="caution">
    <text evidence="4">The sequence shown here is derived from an EMBL/GenBank/DDBJ whole genome shotgun (WGS) entry which is preliminary data.</text>
</comment>
<organism evidence="4 5">
    <name type="scientific">Penstemon smallii</name>
    <dbReference type="NCBI Taxonomy" id="265156"/>
    <lineage>
        <taxon>Eukaryota</taxon>
        <taxon>Viridiplantae</taxon>
        <taxon>Streptophyta</taxon>
        <taxon>Embryophyta</taxon>
        <taxon>Tracheophyta</taxon>
        <taxon>Spermatophyta</taxon>
        <taxon>Magnoliopsida</taxon>
        <taxon>eudicotyledons</taxon>
        <taxon>Gunneridae</taxon>
        <taxon>Pentapetalae</taxon>
        <taxon>asterids</taxon>
        <taxon>lamiids</taxon>
        <taxon>Lamiales</taxon>
        <taxon>Plantaginaceae</taxon>
        <taxon>Cheloneae</taxon>
        <taxon>Penstemon</taxon>
    </lineage>
</organism>
<feature type="domain" description="RRM" evidence="3">
    <location>
        <begin position="184"/>
        <end position="262"/>
    </location>
</feature>
<dbReference type="PANTHER" id="PTHR48025">
    <property type="entry name" value="OS02G0815200 PROTEIN"/>
    <property type="match status" value="1"/>
</dbReference>
<keyword evidence="1 2" id="KW-0694">RNA-binding</keyword>
<dbReference type="InterPro" id="IPR050502">
    <property type="entry name" value="Euk_RNA-bind_prot"/>
</dbReference>
<dbReference type="InterPro" id="IPR035979">
    <property type="entry name" value="RBD_domain_sf"/>
</dbReference>
<evidence type="ECO:0000313" key="4">
    <source>
        <dbReference type="EMBL" id="KAL3839344.1"/>
    </source>
</evidence>
<proteinExistence type="predicted"/>
<evidence type="ECO:0000259" key="3">
    <source>
        <dbReference type="PROSITE" id="PS50102"/>
    </source>
</evidence>
<evidence type="ECO:0000313" key="5">
    <source>
        <dbReference type="Proteomes" id="UP001634393"/>
    </source>
</evidence>
<dbReference type="InterPro" id="IPR012677">
    <property type="entry name" value="Nucleotide-bd_a/b_plait_sf"/>
</dbReference>
<name>A0ABD3TQF6_9LAMI</name>
<dbReference type="PROSITE" id="PS50102">
    <property type="entry name" value="RRM"/>
    <property type="match status" value="2"/>
</dbReference>
<dbReference type="AlphaFoldDB" id="A0ABD3TQF6"/>
<sequence>MSACSLSMAACSQFSISSTRLHDSPLPLRFFPCKSKPILKPFSKLKACFNHTPSSIRCVSLENVEFNQETVSQVNDVSQSAEGERLYVGNLPFSITSSQLSEIFAEAGRVVSVEIVYSKVTDRSRGFAFVTMGSVEEAKEAIRLFDGSQIGGRSVKVNFPEVPKGGEREVTIKSGNQGFVDSPYKIYASNLSWGLTSQGLKQAFAEQPGFLSAKVILDKDSGRSQGYGFITFESAQDLEFALRTMNGVALEGRPVKLHLAEQKGRVSSLSAVRNTSENDLISSVGI</sequence>
<evidence type="ECO:0000256" key="2">
    <source>
        <dbReference type="PROSITE-ProRule" id="PRU00176"/>
    </source>
</evidence>
<reference evidence="4 5" key="1">
    <citation type="submission" date="2024-12" db="EMBL/GenBank/DDBJ databases">
        <title>The unique morphological basis and parallel evolutionary history of personate flowers in Penstemon.</title>
        <authorList>
            <person name="Depatie T.H."/>
            <person name="Wessinger C.A."/>
        </authorList>
    </citation>
    <scope>NUCLEOTIDE SEQUENCE [LARGE SCALE GENOMIC DNA]</scope>
    <source>
        <strain evidence="4">WTNN_2</strain>
        <tissue evidence="4">Leaf</tissue>
    </source>
</reference>
<evidence type="ECO:0000256" key="1">
    <source>
        <dbReference type="ARBA" id="ARBA00022884"/>
    </source>
</evidence>
<dbReference type="InterPro" id="IPR000504">
    <property type="entry name" value="RRM_dom"/>
</dbReference>
<protein>
    <recommendedName>
        <fullName evidence="3">RRM domain-containing protein</fullName>
    </recommendedName>
</protein>
<dbReference type="SMART" id="SM00360">
    <property type="entry name" value="RRM"/>
    <property type="match status" value="2"/>
</dbReference>
<dbReference type="Proteomes" id="UP001634393">
    <property type="component" value="Unassembled WGS sequence"/>
</dbReference>
<dbReference type="Gene3D" id="3.30.70.330">
    <property type="match status" value="2"/>
</dbReference>